<dbReference type="EMBL" id="JAPFFF010000004">
    <property type="protein sequence ID" value="KAK8891555.1"/>
    <property type="molecule type" value="Genomic_DNA"/>
</dbReference>
<dbReference type="Pfam" id="PF11929">
    <property type="entry name" value="DUF3447"/>
    <property type="match status" value="1"/>
</dbReference>
<proteinExistence type="predicted"/>
<name>A0ABR2KKA5_9EUKA</name>
<evidence type="ECO:0000313" key="2">
    <source>
        <dbReference type="EMBL" id="KAK8891555.1"/>
    </source>
</evidence>
<dbReference type="Proteomes" id="UP001470230">
    <property type="component" value="Unassembled WGS sequence"/>
</dbReference>
<sequence>MQNDIILDQNLQFYSYSGRNIEIIHIYEKKCSFKGVIRYAIYTHQNDLVDYYLDNYENELEKDLDDYIEVLKKFEDDDENPYKKLNYESLKDIVGAMNWKIIFHCLRKIVFIVENYEENSSQNLREGTLIEQSFDDVTLFRFLYSHKREEYKFSNANLFPYIKIAFHNSTSAFKFVLKSENDDEKVLWNVFRILVTDCPSRIIPVIDLLGEDKEGSLYSFFECQFNFQMWLYLLIRYNEDVVVKIIELFDDLFEMTFG</sequence>
<gene>
    <name evidence="2" type="ORF">M9Y10_028768</name>
</gene>
<reference evidence="2 3" key="1">
    <citation type="submission" date="2024-04" db="EMBL/GenBank/DDBJ databases">
        <title>Tritrichomonas musculus Genome.</title>
        <authorList>
            <person name="Alves-Ferreira E."/>
            <person name="Grigg M."/>
            <person name="Lorenzi H."/>
            <person name="Galac M."/>
        </authorList>
    </citation>
    <scope>NUCLEOTIDE SEQUENCE [LARGE SCALE GENOMIC DNA]</scope>
    <source>
        <strain evidence="2 3">EAF2021</strain>
    </source>
</reference>
<protein>
    <recommendedName>
        <fullName evidence="1">DUF3447 domain-containing protein</fullName>
    </recommendedName>
</protein>
<evidence type="ECO:0000313" key="3">
    <source>
        <dbReference type="Proteomes" id="UP001470230"/>
    </source>
</evidence>
<keyword evidence="3" id="KW-1185">Reference proteome</keyword>
<accession>A0ABR2KKA5</accession>
<organism evidence="2 3">
    <name type="scientific">Tritrichomonas musculus</name>
    <dbReference type="NCBI Taxonomy" id="1915356"/>
    <lineage>
        <taxon>Eukaryota</taxon>
        <taxon>Metamonada</taxon>
        <taxon>Parabasalia</taxon>
        <taxon>Tritrichomonadida</taxon>
        <taxon>Tritrichomonadidae</taxon>
        <taxon>Tritrichomonas</taxon>
    </lineage>
</organism>
<dbReference type="InterPro" id="IPR020683">
    <property type="entry name" value="DUF3447"/>
</dbReference>
<evidence type="ECO:0000259" key="1">
    <source>
        <dbReference type="Pfam" id="PF11929"/>
    </source>
</evidence>
<feature type="domain" description="DUF3447" evidence="1">
    <location>
        <begin position="13"/>
        <end position="67"/>
    </location>
</feature>
<comment type="caution">
    <text evidence="2">The sequence shown here is derived from an EMBL/GenBank/DDBJ whole genome shotgun (WGS) entry which is preliminary data.</text>
</comment>